<dbReference type="InterPro" id="IPR029055">
    <property type="entry name" value="Ntn_hydrolases_N"/>
</dbReference>
<reference evidence="3 4" key="1">
    <citation type="submission" date="2014-05" db="EMBL/GenBank/DDBJ databases">
        <title>Complete genome sequence of the Streptomyces mutabilis TRM45540.</title>
        <authorList>
            <person name="Luo X."/>
            <person name="Zhang L."/>
        </authorList>
    </citation>
    <scope>NUCLEOTIDE SEQUENCE [LARGE SCALE GENOMIC DNA]</scope>
    <source>
        <strain evidence="3 4">TRM45540</strain>
    </source>
</reference>
<dbReference type="STRING" id="1915400.FM21_13805"/>
<evidence type="ECO:0000256" key="1">
    <source>
        <dbReference type="ARBA" id="ARBA00022729"/>
    </source>
</evidence>
<protein>
    <recommendedName>
        <fullName evidence="5">Penicillin amidase</fullName>
    </recommendedName>
</protein>
<sequence>MRTRGAIGDVAAMADRGGLTVRDLERQQFADRVPAGDLAAEDVARACSALPGDTAKDGEGRSVDVREACDVIARWDRTVDTDSSGALLFDRFWRALTRTVPAGQLWKVPFSDADPVATPNTLNTGAPGFATALADTVGELRAAGIPLDARLGEHQSVVRGGERVPVGGGTESLGMWNKIEPVWDPAGGGYTEVTTGSSYIQAVGWDGSRCPVARTLLTYSQSSNPASPHHADQTRLLSGGGG</sequence>
<dbReference type="PANTHER" id="PTHR34218:SF3">
    <property type="entry name" value="ACYL-HOMOSERINE LACTONE ACYLASE PVDQ"/>
    <property type="match status" value="1"/>
</dbReference>
<organism evidence="3 4">
    <name type="scientific">Streptomyces mutabilis</name>
    <dbReference type="NCBI Taxonomy" id="67332"/>
    <lineage>
        <taxon>Bacteria</taxon>
        <taxon>Bacillati</taxon>
        <taxon>Actinomycetota</taxon>
        <taxon>Actinomycetes</taxon>
        <taxon>Kitasatosporales</taxon>
        <taxon>Streptomycetaceae</taxon>
        <taxon>Streptomyces</taxon>
    </lineage>
</organism>
<gene>
    <name evidence="3" type="ORF">FM21_13805</name>
</gene>
<proteinExistence type="predicted"/>
<dbReference type="AlphaFoldDB" id="A0A086N7G0"/>
<name>A0A086N7G0_9ACTN</name>
<evidence type="ECO:0000313" key="3">
    <source>
        <dbReference type="EMBL" id="KFG77078.1"/>
    </source>
</evidence>
<dbReference type="Proteomes" id="UP000029095">
    <property type="component" value="Unassembled WGS sequence"/>
</dbReference>
<dbReference type="InterPro" id="IPR043147">
    <property type="entry name" value="Penicillin_amidase_A-knob"/>
</dbReference>
<dbReference type="GO" id="GO:0016787">
    <property type="term" value="F:hydrolase activity"/>
    <property type="evidence" value="ECO:0007669"/>
    <property type="project" value="InterPro"/>
</dbReference>
<evidence type="ECO:0008006" key="5">
    <source>
        <dbReference type="Google" id="ProtNLM"/>
    </source>
</evidence>
<comment type="caution">
    <text evidence="3">The sequence shown here is derived from an EMBL/GenBank/DDBJ whole genome shotgun (WGS) entry which is preliminary data.</text>
</comment>
<dbReference type="GO" id="GO:0017000">
    <property type="term" value="P:antibiotic biosynthetic process"/>
    <property type="evidence" value="ECO:0007669"/>
    <property type="project" value="InterPro"/>
</dbReference>
<evidence type="ECO:0000256" key="2">
    <source>
        <dbReference type="SAM" id="MobiDB-lite"/>
    </source>
</evidence>
<dbReference type="Pfam" id="PF01804">
    <property type="entry name" value="Penicil_amidase"/>
    <property type="match status" value="1"/>
</dbReference>
<dbReference type="Gene3D" id="1.10.1400.10">
    <property type="match status" value="1"/>
</dbReference>
<dbReference type="PANTHER" id="PTHR34218">
    <property type="entry name" value="PEPTIDASE S45 PENICILLIN AMIDASE"/>
    <property type="match status" value="1"/>
</dbReference>
<dbReference type="EMBL" id="JNFQ01000001">
    <property type="protein sequence ID" value="KFG77078.1"/>
    <property type="molecule type" value="Genomic_DNA"/>
</dbReference>
<dbReference type="InterPro" id="IPR002692">
    <property type="entry name" value="S45"/>
</dbReference>
<feature type="region of interest" description="Disordered" evidence="2">
    <location>
        <begin position="221"/>
        <end position="242"/>
    </location>
</feature>
<keyword evidence="4" id="KW-1185">Reference proteome</keyword>
<dbReference type="HOGENOM" id="CLU_1146683_0_0_11"/>
<dbReference type="SUPFAM" id="SSF56235">
    <property type="entry name" value="N-terminal nucleophile aminohydrolases (Ntn hydrolases)"/>
    <property type="match status" value="1"/>
</dbReference>
<dbReference type="Gene3D" id="3.60.20.10">
    <property type="entry name" value="Glutamine Phosphoribosylpyrophosphate, subunit 1, domain 1"/>
    <property type="match status" value="1"/>
</dbReference>
<accession>A0A086N7G0</accession>
<keyword evidence="1" id="KW-0732">Signal</keyword>
<evidence type="ECO:0000313" key="4">
    <source>
        <dbReference type="Proteomes" id="UP000029095"/>
    </source>
</evidence>